<dbReference type="Proteomes" id="UP000292052">
    <property type="component" value="Unassembled WGS sequence"/>
</dbReference>
<dbReference type="AlphaFoldDB" id="A0A482VIA9"/>
<dbReference type="InterPro" id="IPR059049">
    <property type="entry name" value="TSEN34_N"/>
</dbReference>
<dbReference type="GO" id="GO:0000379">
    <property type="term" value="P:tRNA-type intron splice site recognition and cleavage"/>
    <property type="evidence" value="ECO:0007669"/>
    <property type="project" value="TreeGrafter"/>
</dbReference>
<keyword evidence="4" id="KW-1185">Reference proteome</keyword>
<keyword evidence="1" id="KW-0456">Lyase</keyword>
<evidence type="ECO:0000313" key="3">
    <source>
        <dbReference type="EMBL" id="RZC32423.1"/>
    </source>
</evidence>
<comment type="caution">
    <text evidence="3">The sequence shown here is derived from an EMBL/GenBank/DDBJ whole genome shotgun (WGS) entry which is preliminary data.</text>
</comment>
<keyword evidence="3" id="KW-0540">Nuclease</keyword>
<dbReference type="PANTHER" id="PTHR13070:SF0">
    <property type="entry name" value="TRNA-SPLICING ENDONUCLEASE SUBUNIT SEN34"/>
    <property type="match status" value="1"/>
</dbReference>
<dbReference type="OrthoDB" id="48041at2759"/>
<dbReference type="STRING" id="1661398.A0A482VIA9"/>
<feature type="domain" description="TSEN34 N-terminal" evidence="2">
    <location>
        <begin position="2"/>
        <end position="65"/>
    </location>
</feature>
<reference evidence="3 4" key="1">
    <citation type="submission" date="2017-03" db="EMBL/GenBank/DDBJ databases">
        <title>Genome of the blue death feigning beetle - Asbolus verrucosus.</title>
        <authorList>
            <person name="Rider S.D."/>
        </authorList>
    </citation>
    <scope>NUCLEOTIDE SEQUENCE [LARGE SCALE GENOMIC DNA]</scope>
    <source>
        <strain evidence="3">Butters</strain>
        <tissue evidence="3">Head and leg muscle</tissue>
    </source>
</reference>
<protein>
    <submittedName>
        <fullName evidence="3">tRNA-splicing endonuclease subunit Sen34</fullName>
    </submittedName>
</protein>
<evidence type="ECO:0000256" key="1">
    <source>
        <dbReference type="ARBA" id="ARBA00023239"/>
    </source>
</evidence>
<organism evidence="3 4">
    <name type="scientific">Asbolus verrucosus</name>
    <name type="common">Desert ironclad beetle</name>
    <dbReference type="NCBI Taxonomy" id="1661398"/>
    <lineage>
        <taxon>Eukaryota</taxon>
        <taxon>Metazoa</taxon>
        <taxon>Ecdysozoa</taxon>
        <taxon>Arthropoda</taxon>
        <taxon>Hexapoda</taxon>
        <taxon>Insecta</taxon>
        <taxon>Pterygota</taxon>
        <taxon>Neoptera</taxon>
        <taxon>Endopterygota</taxon>
        <taxon>Coleoptera</taxon>
        <taxon>Polyphaga</taxon>
        <taxon>Cucujiformia</taxon>
        <taxon>Tenebrionidae</taxon>
        <taxon>Pimeliinae</taxon>
        <taxon>Asbolus</taxon>
    </lineage>
</organism>
<dbReference type="EMBL" id="QDEB01097478">
    <property type="protein sequence ID" value="RZC32423.1"/>
    <property type="molecule type" value="Genomic_DNA"/>
</dbReference>
<keyword evidence="3" id="KW-0255">Endonuclease</keyword>
<dbReference type="GO" id="GO:0000213">
    <property type="term" value="F:tRNA-intron lyase activity"/>
    <property type="evidence" value="ECO:0007669"/>
    <property type="project" value="TreeGrafter"/>
</dbReference>
<evidence type="ECO:0000259" key="2">
    <source>
        <dbReference type="Pfam" id="PF26577"/>
    </source>
</evidence>
<name>A0A482VIA9_ASBVE</name>
<proteinExistence type="predicted"/>
<gene>
    <name evidence="3" type="ORF">BDFB_001857</name>
</gene>
<keyword evidence="3" id="KW-0378">Hydrolase</keyword>
<accession>A0A482VIA9</accession>
<feature type="non-terminal residue" evidence="3">
    <location>
        <position position="170"/>
    </location>
</feature>
<sequence length="170" mass="19514">MIELHYCAGGVFVFNVDDWAILRKTHRILGELVGNLNAAVPTLPSQLLPEEALLLVEKGVAKVIDQQYEYTSEIKEKYEQFENELLAQQQVIYRNNRKRQLETMIDNIVAAKRKRGDDRPPEEILNEELEKSCKVTKENMIWPTLLTPLFSAGESVEVSRDVVLEKTSEL</sequence>
<dbReference type="Pfam" id="PF26577">
    <property type="entry name" value="TSEN34_N"/>
    <property type="match status" value="1"/>
</dbReference>
<evidence type="ECO:0000313" key="4">
    <source>
        <dbReference type="Proteomes" id="UP000292052"/>
    </source>
</evidence>
<dbReference type="PANTHER" id="PTHR13070">
    <property type="entry name" value="TRNA-SPLICING ENDONUCLEASE SUBUNIT SEN34-RELATED"/>
    <property type="match status" value="1"/>
</dbReference>